<sequence>MNNDEQDANANPNSDAIENRRRIEEVGKAKSSIIDKVVQMYKQIVAKYDFEDRKGIIREPNEEYLNVLKGDRISKYNEYPEAPFVLKLMYMSDEDSTDDKSLVHTMKKGLRIRKPT</sequence>
<dbReference type="AlphaFoldDB" id="A0AAD5JWC1"/>
<evidence type="ECO:0000313" key="2">
    <source>
        <dbReference type="EMBL" id="KAI9243837.1"/>
    </source>
</evidence>
<proteinExistence type="predicted"/>
<organism evidence="2 3">
    <name type="scientific">Phascolomyces articulosus</name>
    <dbReference type="NCBI Taxonomy" id="60185"/>
    <lineage>
        <taxon>Eukaryota</taxon>
        <taxon>Fungi</taxon>
        <taxon>Fungi incertae sedis</taxon>
        <taxon>Mucoromycota</taxon>
        <taxon>Mucoromycotina</taxon>
        <taxon>Mucoromycetes</taxon>
        <taxon>Mucorales</taxon>
        <taxon>Lichtheimiaceae</taxon>
        <taxon>Phascolomyces</taxon>
    </lineage>
</organism>
<dbReference type="Proteomes" id="UP001209540">
    <property type="component" value="Unassembled WGS sequence"/>
</dbReference>
<feature type="region of interest" description="Disordered" evidence="1">
    <location>
        <begin position="1"/>
        <end position="22"/>
    </location>
</feature>
<comment type="caution">
    <text evidence="2">The sequence shown here is derived from an EMBL/GenBank/DDBJ whole genome shotgun (WGS) entry which is preliminary data.</text>
</comment>
<accession>A0AAD5JWC1</accession>
<keyword evidence="3" id="KW-1185">Reference proteome</keyword>
<gene>
    <name evidence="2" type="ORF">BDA99DRAFT_544287</name>
</gene>
<protein>
    <submittedName>
        <fullName evidence="2">Uncharacterized protein</fullName>
    </submittedName>
</protein>
<reference evidence="2" key="2">
    <citation type="submission" date="2023-02" db="EMBL/GenBank/DDBJ databases">
        <authorList>
            <consortium name="DOE Joint Genome Institute"/>
            <person name="Mondo S.J."/>
            <person name="Chang Y."/>
            <person name="Wang Y."/>
            <person name="Ahrendt S."/>
            <person name="Andreopoulos W."/>
            <person name="Barry K."/>
            <person name="Beard J."/>
            <person name="Benny G.L."/>
            <person name="Blankenship S."/>
            <person name="Bonito G."/>
            <person name="Cuomo C."/>
            <person name="Desiro A."/>
            <person name="Gervers K.A."/>
            <person name="Hundley H."/>
            <person name="Kuo A."/>
            <person name="LaButti K."/>
            <person name="Lang B.F."/>
            <person name="Lipzen A."/>
            <person name="O'Donnell K."/>
            <person name="Pangilinan J."/>
            <person name="Reynolds N."/>
            <person name="Sandor L."/>
            <person name="Smith M.W."/>
            <person name="Tsang A."/>
            <person name="Grigoriev I.V."/>
            <person name="Stajich J.E."/>
            <person name="Spatafora J.W."/>
        </authorList>
    </citation>
    <scope>NUCLEOTIDE SEQUENCE</scope>
    <source>
        <strain evidence="2">RSA 2281</strain>
    </source>
</reference>
<evidence type="ECO:0000313" key="3">
    <source>
        <dbReference type="Proteomes" id="UP001209540"/>
    </source>
</evidence>
<name>A0AAD5JWC1_9FUNG</name>
<evidence type="ECO:0000256" key="1">
    <source>
        <dbReference type="SAM" id="MobiDB-lite"/>
    </source>
</evidence>
<dbReference type="EMBL" id="JAIXMP010000066">
    <property type="protein sequence ID" value="KAI9243837.1"/>
    <property type="molecule type" value="Genomic_DNA"/>
</dbReference>
<reference evidence="2" key="1">
    <citation type="journal article" date="2022" name="IScience">
        <title>Evolution of zygomycete secretomes and the origins of terrestrial fungal ecologies.</title>
        <authorList>
            <person name="Chang Y."/>
            <person name="Wang Y."/>
            <person name="Mondo S."/>
            <person name="Ahrendt S."/>
            <person name="Andreopoulos W."/>
            <person name="Barry K."/>
            <person name="Beard J."/>
            <person name="Benny G.L."/>
            <person name="Blankenship S."/>
            <person name="Bonito G."/>
            <person name="Cuomo C."/>
            <person name="Desiro A."/>
            <person name="Gervers K.A."/>
            <person name="Hundley H."/>
            <person name="Kuo A."/>
            <person name="LaButti K."/>
            <person name="Lang B.F."/>
            <person name="Lipzen A."/>
            <person name="O'Donnell K."/>
            <person name="Pangilinan J."/>
            <person name="Reynolds N."/>
            <person name="Sandor L."/>
            <person name="Smith M.E."/>
            <person name="Tsang A."/>
            <person name="Grigoriev I.V."/>
            <person name="Stajich J.E."/>
            <person name="Spatafora J.W."/>
        </authorList>
    </citation>
    <scope>NUCLEOTIDE SEQUENCE</scope>
    <source>
        <strain evidence="2">RSA 2281</strain>
    </source>
</reference>